<proteinExistence type="predicted"/>
<sequence>MILIADSGASKADWRLIDAEGNIQQFQSLGINPYHQKAENIKAEIMESLKPKISAPVHQLFFYGAGCSSATNKQTLKTIFEEAFPNAVITVDHDLMGAARSLCGYDPGIACILGTGANSCYYDGDTIASNVPSLGFIMGDEGSGAWLGKKLLGSFIRGELGNELEGKMIKRFDLDRDIILEHVYQKPFPARYMAGFSKFIFQNIKHPVLYRLVYRGFELFFEKNVEKYDQYRQLPVHFTGSVAFYYSNILRQVANDRGITVRNIVESPIAGLTLYHQNSVMR</sequence>
<keyword evidence="2" id="KW-1185">Reference proteome</keyword>
<accession>A0ABW9RXG4</accession>
<organism evidence="1 2">
    <name type="scientific">Fulvivirga kasyanovii</name>
    <dbReference type="NCBI Taxonomy" id="396812"/>
    <lineage>
        <taxon>Bacteria</taxon>
        <taxon>Pseudomonadati</taxon>
        <taxon>Bacteroidota</taxon>
        <taxon>Cytophagia</taxon>
        <taxon>Cytophagales</taxon>
        <taxon>Fulvivirgaceae</taxon>
        <taxon>Fulvivirga</taxon>
    </lineage>
</organism>
<gene>
    <name evidence="1" type="ORF">E1163_26070</name>
</gene>
<name>A0ABW9RXG4_9BACT</name>
<dbReference type="RefSeq" id="WP_155175977.1">
    <property type="nucleotide sequence ID" value="NZ_BAAAFL010000012.1"/>
</dbReference>
<dbReference type="Gene3D" id="1.10.720.160">
    <property type="match status" value="1"/>
</dbReference>
<dbReference type="InterPro" id="IPR043129">
    <property type="entry name" value="ATPase_NBD"/>
</dbReference>
<protein>
    <submittedName>
        <fullName evidence="1">N-acetylglucosamine kinase</fullName>
    </submittedName>
</protein>
<dbReference type="PANTHER" id="PTHR43190">
    <property type="entry name" value="N-ACETYL-D-GLUCOSAMINE KINASE"/>
    <property type="match status" value="1"/>
</dbReference>
<dbReference type="CDD" id="cd24079">
    <property type="entry name" value="ASKHA_NBD_PG1100-like"/>
    <property type="match status" value="1"/>
</dbReference>
<dbReference type="PANTHER" id="PTHR43190:SF3">
    <property type="entry name" value="N-ACETYL-D-GLUCOSAMINE KINASE"/>
    <property type="match status" value="1"/>
</dbReference>
<evidence type="ECO:0000313" key="1">
    <source>
        <dbReference type="EMBL" id="MTI28450.1"/>
    </source>
</evidence>
<keyword evidence="1" id="KW-0808">Transferase</keyword>
<dbReference type="SUPFAM" id="SSF53067">
    <property type="entry name" value="Actin-like ATPase domain"/>
    <property type="match status" value="2"/>
</dbReference>
<reference evidence="1 2" key="1">
    <citation type="submission" date="2019-02" db="EMBL/GenBank/DDBJ databases">
        <authorList>
            <person name="Goldberg S.R."/>
            <person name="Haltli B.A."/>
            <person name="Correa H."/>
            <person name="Russell K.G."/>
        </authorList>
    </citation>
    <scope>NUCLEOTIDE SEQUENCE [LARGE SCALE GENOMIC DNA]</scope>
    <source>
        <strain evidence="1 2">JCM 16186</strain>
    </source>
</reference>
<dbReference type="Gene3D" id="3.30.420.40">
    <property type="match status" value="2"/>
</dbReference>
<dbReference type="GO" id="GO:0016301">
    <property type="term" value="F:kinase activity"/>
    <property type="evidence" value="ECO:0007669"/>
    <property type="project" value="UniProtKB-KW"/>
</dbReference>
<dbReference type="InterPro" id="IPR052519">
    <property type="entry name" value="Euk-type_GlcNAc_Kinase"/>
</dbReference>
<keyword evidence="1" id="KW-0418">Kinase</keyword>
<dbReference type="Proteomes" id="UP000798808">
    <property type="component" value="Unassembled WGS sequence"/>
</dbReference>
<comment type="caution">
    <text evidence="1">The sequence shown here is derived from an EMBL/GenBank/DDBJ whole genome shotgun (WGS) entry which is preliminary data.</text>
</comment>
<dbReference type="EMBL" id="SMLW01000663">
    <property type="protein sequence ID" value="MTI28450.1"/>
    <property type="molecule type" value="Genomic_DNA"/>
</dbReference>
<evidence type="ECO:0000313" key="2">
    <source>
        <dbReference type="Proteomes" id="UP000798808"/>
    </source>
</evidence>